<dbReference type="Gene3D" id="3.30.530.20">
    <property type="match status" value="1"/>
</dbReference>
<gene>
    <name evidence="1" type="ORF">P8192_05935</name>
</gene>
<keyword evidence="2" id="KW-1185">Reference proteome</keyword>
<dbReference type="InterPro" id="IPR023393">
    <property type="entry name" value="START-like_dom_sf"/>
</dbReference>
<dbReference type="RefSeq" id="WP_278159310.1">
    <property type="nucleotide sequence ID" value="NZ_CP121252.1"/>
</dbReference>
<dbReference type="SUPFAM" id="SSF55961">
    <property type="entry name" value="Bet v1-like"/>
    <property type="match status" value="1"/>
</dbReference>
<evidence type="ECO:0000313" key="1">
    <source>
        <dbReference type="EMBL" id="WFP17642.1"/>
    </source>
</evidence>
<name>A0ABY8HAN1_9MICC</name>
<accession>A0ABY8HAN1</accession>
<dbReference type="EMBL" id="CP121252">
    <property type="protein sequence ID" value="WFP17642.1"/>
    <property type="molecule type" value="Genomic_DNA"/>
</dbReference>
<evidence type="ECO:0000313" key="2">
    <source>
        <dbReference type="Proteomes" id="UP001219037"/>
    </source>
</evidence>
<reference evidence="1 2" key="1">
    <citation type="submission" date="2023-04" db="EMBL/GenBank/DDBJ databases">
        <title>Funneling lignin-derived compounds into biodiesel using alkali-halophilic Citricoccus sp. P2.</title>
        <authorList>
            <person name="Luo C.-B."/>
        </authorList>
    </citation>
    <scope>NUCLEOTIDE SEQUENCE [LARGE SCALE GENOMIC DNA]</scope>
    <source>
        <strain evidence="1 2">P2</strain>
    </source>
</reference>
<proteinExistence type="predicted"/>
<sequence>MTENRIVSAEKNIRAAASDIFKILADPAQHSRIDGNGNVDHADQGQRITASGQVFTARLTNGDARENLVTEFDEGRVLAWKPAVPGSEPRGHFFRWELERVDDDTTLVRHTYDWTQLTDETRFERARSYTSAALATSIDGLAALAEDDGAGSEEG</sequence>
<dbReference type="Proteomes" id="UP001219037">
    <property type="component" value="Chromosome"/>
</dbReference>
<organism evidence="1 2">
    <name type="scientific">Citricoccus muralis</name>
    <dbReference type="NCBI Taxonomy" id="169134"/>
    <lineage>
        <taxon>Bacteria</taxon>
        <taxon>Bacillati</taxon>
        <taxon>Actinomycetota</taxon>
        <taxon>Actinomycetes</taxon>
        <taxon>Micrococcales</taxon>
        <taxon>Micrococcaceae</taxon>
        <taxon>Citricoccus</taxon>
    </lineage>
</organism>
<protein>
    <submittedName>
        <fullName evidence="1">Polyketide cyclase</fullName>
    </submittedName>
</protein>